<sequence>MQQNIVFDISSENSSSSDEDEFIKIDQQNSSIISVRAPNLFDSDTPQEFQQIQVDTHSTRKQHTVTFDTLNTNEGERRQLNKWNLQEKENKNYNSFTIKTELTEKGRMNSKKNINESVEYLQNQKFSQKQQHKFNQYKKPYQPKRVANVNYSSIDNFQNQSMAQELLELDLPALISQITNKRRVNNNNNSFHNHHNNSFYNSNPKPQITQKQGCIIRQSFNKQGSQVEIPIVQQTRERSITMILRQPGKIVNQKQLKSNSIALRK</sequence>
<reference evidence="2" key="1">
    <citation type="submission" date="2021-01" db="EMBL/GenBank/DDBJ databases">
        <authorList>
            <consortium name="Genoscope - CEA"/>
            <person name="William W."/>
        </authorList>
    </citation>
    <scope>NUCLEOTIDE SEQUENCE</scope>
</reference>
<dbReference type="Proteomes" id="UP000689195">
    <property type="component" value="Unassembled WGS sequence"/>
</dbReference>
<dbReference type="EMBL" id="CAJJDO010000052">
    <property type="protein sequence ID" value="CAD8170275.1"/>
    <property type="molecule type" value="Genomic_DNA"/>
</dbReference>
<proteinExistence type="predicted"/>
<name>A0A8S1V047_9CILI</name>
<dbReference type="OrthoDB" id="10371026at2759"/>
<accession>A0A8S1V047</accession>
<comment type="caution">
    <text evidence="2">The sequence shown here is derived from an EMBL/GenBank/DDBJ whole genome shotgun (WGS) entry which is preliminary data.</text>
</comment>
<keyword evidence="3" id="KW-1185">Reference proteome</keyword>
<evidence type="ECO:0000256" key="1">
    <source>
        <dbReference type="SAM" id="MobiDB-lite"/>
    </source>
</evidence>
<protein>
    <submittedName>
        <fullName evidence="2">Uncharacterized protein</fullName>
    </submittedName>
</protein>
<evidence type="ECO:0000313" key="2">
    <source>
        <dbReference type="EMBL" id="CAD8170275.1"/>
    </source>
</evidence>
<organism evidence="2 3">
    <name type="scientific">Paramecium pentaurelia</name>
    <dbReference type="NCBI Taxonomy" id="43138"/>
    <lineage>
        <taxon>Eukaryota</taxon>
        <taxon>Sar</taxon>
        <taxon>Alveolata</taxon>
        <taxon>Ciliophora</taxon>
        <taxon>Intramacronucleata</taxon>
        <taxon>Oligohymenophorea</taxon>
        <taxon>Peniculida</taxon>
        <taxon>Parameciidae</taxon>
        <taxon>Paramecium</taxon>
    </lineage>
</organism>
<dbReference type="AlphaFoldDB" id="A0A8S1V047"/>
<gene>
    <name evidence="2" type="ORF">PPENT_87.1.T0520242</name>
</gene>
<evidence type="ECO:0000313" key="3">
    <source>
        <dbReference type="Proteomes" id="UP000689195"/>
    </source>
</evidence>
<feature type="region of interest" description="Disordered" evidence="1">
    <location>
        <begin position="1"/>
        <end position="20"/>
    </location>
</feature>